<protein>
    <submittedName>
        <fullName evidence="2">Uncharacterized protein</fullName>
    </submittedName>
</protein>
<dbReference type="RefSeq" id="WP_179362438.1">
    <property type="nucleotide sequence ID" value="NZ_CP026994.1"/>
</dbReference>
<evidence type="ECO:0000256" key="1">
    <source>
        <dbReference type="SAM" id="Phobius"/>
    </source>
</evidence>
<sequence length="143" mass="15850">MKKSSIAIIISITVMVIFVISQTNNYSENAEYKSKRTEYIENASTVTVTGILQHWKPIDGPSYAVIPEEEMNVNMNNGRIFLYGEKLSPSLHDKKVTVTGKLIESYVDFQLETLGMAFGGDPDSAAIFVSGIEIIENELNSIP</sequence>
<feature type="transmembrane region" description="Helical" evidence="1">
    <location>
        <begin position="6"/>
        <end position="26"/>
    </location>
</feature>
<name>A0A7D5M3E2_9ARCH</name>
<dbReference type="KEGG" id="nox:C5F49_07565"/>
<proteinExistence type="predicted"/>
<evidence type="ECO:0000313" key="3">
    <source>
        <dbReference type="Proteomes" id="UP000509441"/>
    </source>
</evidence>
<organism evidence="2 3">
    <name type="scientific">Nitrosopumilus oxyclinae</name>
    <dbReference type="NCBI Taxonomy" id="1959104"/>
    <lineage>
        <taxon>Archaea</taxon>
        <taxon>Nitrososphaerota</taxon>
        <taxon>Nitrososphaeria</taxon>
        <taxon>Nitrosopumilales</taxon>
        <taxon>Nitrosopumilaceae</taxon>
        <taxon>Nitrosopumilus</taxon>
    </lineage>
</organism>
<gene>
    <name evidence="2" type="ORF">C5F49_07565</name>
</gene>
<evidence type="ECO:0000313" key="2">
    <source>
        <dbReference type="EMBL" id="QLH05195.1"/>
    </source>
</evidence>
<dbReference type="AlphaFoldDB" id="A0A7D5M3E2"/>
<reference evidence="2 3" key="1">
    <citation type="submission" date="2018-02" db="EMBL/GenBank/DDBJ databases">
        <title>Complete genome of Nitrosopumilus oxyclinae HCE1.</title>
        <authorList>
            <person name="Qin W."/>
            <person name="Zheng Y."/>
            <person name="Stahl D.A."/>
        </authorList>
    </citation>
    <scope>NUCLEOTIDE SEQUENCE [LARGE SCALE GENOMIC DNA]</scope>
    <source>
        <strain evidence="2 3">HCE1</strain>
    </source>
</reference>
<keyword evidence="1" id="KW-0812">Transmembrane</keyword>
<dbReference type="Proteomes" id="UP000509441">
    <property type="component" value="Chromosome"/>
</dbReference>
<keyword evidence="3" id="KW-1185">Reference proteome</keyword>
<dbReference type="EMBL" id="CP026994">
    <property type="protein sequence ID" value="QLH05195.1"/>
    <property type="molecule type" value="Genomic_DNA"/>
</dbReference>
<keyword evidence="1" id="KW-1133">Transmembrane helix</keyword>
<dbReference type="GeneID" id="56061841"/>
<keyword evidence="1" id="KW-0472">Membrane</keyword>
<accession>A0A7D5M3E2</accession>